<reference evidence="2 3" key="1">
    <citation type="journal article" date="2017" name="BMC Biol.">
        <title>Genomic innovations, transcriptional plasticity and gene loss underlying the evolution and divergence of two highly polyphagous and invasive Helicoverpa pest species.</title>
        <authorList>
            <person name="Pearce S.L."/>
            <person name="Clarke D.F."/>
            <person name="East P.D."/>
            <person name="Elfekih S."/>
            <person name="Gordon K.H."/>
            <person name="Jermiin L.S."/>
            <person name="McGaughran A."/>
            <person name="Oakeshott J.G."/>
            <person name="Papanikolaou A."/>
            <person name="Perera O.P."/>
            <person name="Rane R.V."/>
            <person name="Richards S."/>
            <person name="Tay W.T."/>
            <person name="Walsh T.K."/>
            <person name="Anderson A."/>
            <person name="Anderson C.J."/>
            <person name="Asgari S."/>
            <person name="Board P.G."/>
            <person name="Bretschneider A."/>
            <person name="Campbell P.M."/>
            <person name="Chertemps T."/>
            <person name="Christeller J.T."/>
            <person name="Coppin C.W."/>
            <person name="Downes S.J."/>
            <person name="Duan G."/>
            <person name="Farnsworth C.A."/>
            <person name="Good R.T."/>
            <person name="Han L.B."/>
            <person name="Han Y.C."/>
            <person name="Hatje K."/>
            <person name="Horne I."/>
            <person name="Huang Y.P."/>
            <person name="Hughes D.S."/>
            <person name="Jacquin-Joly E."/>
            <person name="James W."/>
            <person name="Jhangiani S."/>
            <person name="Kollmar M."/>
            <person name="Kuwar S.S."/>
            <person name="Li S."/>
            <person name="Liu N.Y."/>
            <person name="Maibeche M.T."/>
            <person name="Miller J.R."/>
            <person name="Montagne N."/>
            <person name="Perry T."/>
            <person name="Qu J."/>
            <person name="Song S.V."/>
            <person name="Sutton G.G."/>
            <person name="Vogel H."/>
            <person name="Walenz B.P."/>
            <person name="Xu W."/>
            <person name="Zhang H.J."/>
            <person name="Zou Z."/>
            <person name="Batterham P."/>
            <person name="Edwards O.R."/>
            <person name="Feyereisen R."/>
            <person name="Gibbs R.A."/>
            <person name="Heckel D.G."/>
            <person name="McGrath A."/>
            <person name="Robin C."/>
            <person name="Scherer S.E."/>
            <person name="Worley K.C."/>
            <person name="Wu Y.D."/>
        </authorList>
    </citation>
    <scope>NUCLEOTIDE SEQUENCE [LARGE SCALE GENOMIC DNA]</scope>
    <source>
        <strain evidence="2">Harm_GR_Male_#8</strain>
        <tissue evidence="2">Whole organism</tissue>
    </source>
</reference>
<gene>
    <name evidence="2" type="primary">HaOG200953</name>
    <name evidence="2" type="ORF">B5X24_HaOG200953</name>
</gene>
<keyword evidence="1" id="KW-0472">Membrane</keyword>
<feature type="transmembrane region" description="Helical" evidence="1">
    <location>
        <begin position="148"/>
        <end position="172"/>
    </location>
</feature>
<protein>
    <recommendedName>
        <fullName evidence="4">Gustatory receptor</fullName>
    </recommendedName>
</protein>
<dbReference type="AlphaFoldDB" id="A0A2W1BBR6"/>
<accession>A0A2W1BBR6</accession>
<keyword evidence="3" id="KW-1185">Reference proteome</keyword>
<feature type="transmembrane region" description="Helical" evidence="1">
    <location>
        <begin position="68"/>
        <end position="88"/>
    </location>
</feature>
<evidence type="ECO:0000256" key="1">
    <source>
        <dbReference type="SAM" id="Phobius"/>
    </source>
</evidence>
<keyword evidence="1" id="KW-0812">Transmembrane</keyword>
<feature type="transmembrane region" description="Helical" evidence="1">
    <location>
        <begin position="338"/>
        <end position="359"/>
    </location>
</feature>
<feature type="transmembrane region" description="Helical" evidence="1">
    <location>
        <begin position="12"/>
        <end position="31"/>
    </location>
</feature>
<feature type="transmembrane region" description="Helical" evidence="1">
    <location>
        <begin position="43"/>
        <end position="62"/>
    </location>
</feature>
<dbReference type="EMBL" id="KZ150469">
    <property type="protein sequence ID" value="PZC70767.1"/>
    <property type="molecule type" value="Genomic_DNA"/>
</dbReference>
<proteinExistence type="predicted"/>
<evidence type="ECO:0008006" key="4">
    <source>
        <dbReference type="Google" id="ProtNLM"/>
    </source>
</evidence>
<name>A0A2W1BBR6_HELAM</name>
<organism evidence="2 3">
    <name type="scientific">Helicoverpa armigera</name>
    <name type="common">Cotton bollworm</name>
    <name type="synonym">Heliothis armigera</name>
    <dbReference type="NCBI Taxonomy" id="29058"/>
    <lineage>
        <taxon>Eukaryota</taxon>
        <taxon>Metazoa</taxon>
        <taxon>Ecdysozoa</taxon>
        <taxon>Arthropoda</taxon>
        <taxon>Hexapoda</taxon>
        <taxon>Insecta</taxon>
        <taxon>Pterygota</taxon>
        <taxon>Neoptera</taxon>
        <taxon>Endopterygota</taxon>
        <taxon>Lepidoptera</taxon>
        <taxon>Glossata</taxon>
        <taxon>Ditrysia</taxon>
        <taxon>Noctuoidea</taxon>
        <taxon>Noctuidae</taxon>
        <taxon>Heliothinae</taxon>
        <taxon>Helicoverpa</taxon>
    </lineage>
</organism>
<evidence type="ECO:0000313" key="3">
    <source>
        <dbReference type="Proteomes" id="UP000249218"/>
    </source>
</evidence>
<sequence length="361" mass="42382">MITFQSFLSKDLTLRMLQIIAFLRLFYGNYVTISESRAICYLVKLYCIGVCSFIALFGFYAITQLYSFTIISFTLIDYFMTALIFVVFSDQPILHFFSGVQTQDRIIGFKKMSYINKYMYFILFCTSFMRLAFFIHRIITSYRSNLEFILVVYILTATDLNYLLLIIIFSVLHNRMNRLRLFLESNSIPINITGQNRIAISIQNVKKGLIYYDRLLDSLQSLDKILQCQLMVYSITQFLRISMMSYRLIQQFMVEYILLRSTINVLELIPTALFVFAPLIFVEATTYEVERIKTILTAQILRSSDECLRFELQTALQYVRLRPFRYTLCRAVPLDINLIFTTASLCITYVIVACQLVYFSK</sequence>
<evidence type="ECO:0000313" key="2">
    <source>
        <dbReference type="EMBL" id="PZC70767.1"/>
    </source>
</evidence>
<keyword evidence="1" id="KW-1133">Transmembrane helix</keyword>
<feature type="transmembrane region" description="Helical" evidence="1">
    <location>
        <begin position="118"/>
        <end position="136"/>
    </location>
</feature>
<feature type="transmembrane region" description="Helical" evidence="1">
    <location>
        <begin position="257"/>
        <end position="281"/>
    </location>
</feature>
<dbReference type="OrthoDB" id="7477935at2759"/>
<dbReference type="Proteomes" id="UP000249218">
    <property type="component" value="Unassembled WGS sequence"/>
</dbReference>